<comment type="caution">
    <text evidence="3">The sequence shown here is derived from an EMBL/GenBank/DDBJ whole genome shotgun (WGS) entry which is preliminary data.</text>
</comment>
<organism evidence="3 4">
    <name type="scientific">Parnassius mnemosyne</name>
    <name type="common">clouded apollo</name>
    <dbReference type="NCBI Taxonomy" id="213953"/>
    <lineage>
        <taxon>Eukaryota</taxon>
        <taxon>Metazoa</taxon>
        <taxon>Ecdysozoa</taxon>
        <taxon>Arthropoda</taxon>
        <taxon>Hexapoda</taxon>
        <taxon>Insecta</taxon>
        <taxon>Pterygota</taxon>
        <taxon>Neoptera</taxon>
        <taxon>Endopterygota</taxon>
        <taxon>Lepidoptera</taxon>
        <taxon>Glossata</taxon>
        <taxon>Ditrysia</taxon>
        <taxon>Papilionoidea</taxon>
        <taxon>Papilionidae</taxon>
        <taxon>Parnassiinae</taxon>
        <taxon>Parnassini</taxon>
        <taxon>Parnassius</taxon>
        <taxon>Driopa</taxon>
    </lineage>
</organism>
<keyword evidence="4" id="KW-1185">Reference proteome</keyword>
<feature type="region of interest" description="Disordered" evidence="1">
    <location>
        <begin position="392"/>
        <end position="421"/>
    </location>
</feature>
<dbReference type="InterPro" id="IPR036397">
    <property type="entry name" value="RNaseH_sf"/>
</dbReference>
<dbReference type="Pfam" id="PF03564">
    <property type="entry name" value="DUF1759"/>
    <property type="match status" value="1"/>
</dbReference>
<dbReference type="EMBL" id="CAVLGL010000104">
    <property type="protein sequence ID" value="CAK1599190.1"/>
    <property type="molecule type" value="Genomic_DNA"/>
</dbReference>
<dbReference type="InterPro" id="IPR008042">
    <property type="entry name" value="Retrotrans_Pao"/>
</dbReference>
<reference evidence="3 4" key="1">
    <citation type="submission" date="2023-11" db="EMBL/GenBank/DDBJ databases">
        <authorList>
            <person name="Hedman E."/>
            <person name="Englund M."/>
            <person name="Stromberg M."/>
            <person name="Nyberg Akerstrom W."/>
            <person name="Nylinder S."/>
            <person name="Jareborg N."/>
            <person name="Kallberg Y."/>
            <person name="Kronander E."/>
        </authorList>
    </citation>
    <scope>NUCLEOTIDE SEQUENCE [LARGE SCALE GENOMIC DNA]</scope>
</reference>
<evidence type="ECO:0000256" key="1">
    <source>
        <dbReference type="SAM" id="MobiDB-lite"/>
    </source>
</evidence>
<dbReference type="InterPro" id="IPR012337">
    <property type="entry name" value="RNaseH-like_sf"/>
</dbReference>
<dbReference type="PANTHER" id="PTHR47331">
    <property type="entry name" value="PHD-TYPE DOMAIN-CONTAINING PROTEIN"/>
    <property type="match status" value="1"/>
</dbReference>
<feature type="domain" description="Integrase catalytic" evidence="2">
    <location>
        <begin position="1443"/>
        <end position="1624"/>
    </location>
</feature>
<dbReference type="SUPFAM" id="SSF56672">
    <property type="entry name" value="DNA/RNA polymerases"/>
    <property type="match status" value="1"/>
</dbReference>
<dbReference type="InterPro" id="IPR040676">
    <property type="entry name" value="DUF5641"/>
</dbReference>
<dbReference type="CDD" id="cd01644">
    <property type="entry name" value="RT_pepA17"/>
    <property type="match status" value="1"/>
</dbReference>
<feature type="compositionally biased region" description="Basic and acidic residues" evidence="1">
    <location>
        <begin position="393"/>
        <end position="403"/>
    </location>
</feature>
<dbReference type="InterPro" id="IPR043502">
    <property type="entry name" value="DNA/RNA_pol_sf"/>
</dbReference>
<protein>
    <recommendedName>
        <fullName evidence="2">Integrase catalytic domain-containing protein</fullName>
    </recommendedName>
</protein>
<sequence length="1748" mass="198953">MEGQINILKDLQQVIQKAFTNFKKCPKDRLTVEYIQTRLELLENDWSSFKNTKSQLYGRFKLEDIGQKVVDIYDTTEDTYISCKCLMKSTLNSVREPLPQDSGCSNNSSKQSNSFVKLPKITIPTFSGKYSEWTSFHDLFISLVHNNASLDNVQKLHYLKSHLTGEAEQLIRHTPITDANYRECWSQLEKRYANKKYLTSCILKRLFGQKRLHVESANSLKELLDTTSDCLNALKNLKIDVSTWDVIAIHIVTFKLDNETRKQWELSVSNDSSNELPTFEQFRIFIESRFRALECIEPRKAVAHQINNSSHVLSSKAMLATKSSNSRCEFCSELHKLCFCKQFAKQSIENRREFVAKNKICFNCLGGNHTVYDCKKQNVCRVCKKRHHSLLHPNREPNAENKGQDSTVKSTIDNASSSNSDNQIVTCLSTGKVLKPRQVLLATALIKAESKIGEFQTIRALLDLGSQACFITEATVQFLRLKKIPVRGHVSGLGDNKSTIANYMVNLIIKSTVDLDFQLQINAYVLSKITSYLPERSVNTSSLDWIDINGLCLADPYFKTPNKIDILLGADAYCCIMKEGVVKSPSGTLIAQNTTLGWILSGVVSSSNESSKHHTRNLSVHCTQFNEDNILKKFWEIEEQVSTRKLLNPEEQKCEEFYMKTTKRDDTGRYIVRLPFRDEDPACKAGSSRDIAETRVKSLEKRLNKDTYLKEKYTEVINEYLQLGHMRPVKEEDNKKDEAVYLPHHAVIRNDKTTTKVRVVFNESEKNKKGVSLNDTLMVGPTLQADLRHTILRWRVHAIGIVADIIKMYRQVRIADEDAVFQRILWRESPEKPLRDYELVTVTFGTASAPYQAVRSLHQVAYDEGDKYPLAANRVLNSFYMDDLMMGSNSVEEGVEICKQMVALLGKGGFALQKWNSNNRQLLDRISSIYTNEVVQQTGQIKIKNENTENKDKEDIGVKDNKEIEIKLDSTIKILGLTWNRHEDCFQYSVNLPPLTTAPVTKRLIISDIARLFDPLGWLAPSVVLAKMFIQKLWLLGVCWDEELTTEVITEWSTYREELSLLTKVQVPRWLGTSSSDDLELHGFSDASKAAYSAVVYLRTIDVSGKIHLSLLVAKTRVAPIKQISIPRLELCGAVLVSKLLIETAEILNISKEKIFAWTDSTVVLSWLNSHPSRWKTFVANRTSEILGALNSSQWFHVPTKENPADCASRGILPSSLVGNELWFSGPSFLKNKLIEYKRPKNLKTDLEQTIKAHTAVVPEHVVFENYSSLRKLVKVIAYCRRVLKKEKHDSKYLKDHEIEAALQTCIRKSQIDSFTTEYEQLKEKGYLNIKSSKLKSLCPFLDKNGIMRIRGRLEKSELDEQVKHPIVLPHSCHLTLLIVADAHEKTLHGGPQLMANYLRSAFWVIGARSLVQQYVRKCVTCAKQRASVRNQLMGALPSVRCTPARPFLYSGVDYAGPISIRTTKGRGHRSYKGYICLFVCMSTRAIHLEVVSDMSTQAFFAAFRRFVSRRGHCAKLWSGNGSNFVGASRELQQLASIQPAIAEYLEANNTEWHFIPPHAPNFGGLWEAGVKSTKFHLKRVIGDSTLTYEEMTTFLNQVEACLNSRPISVINFTDPGEPLPLTPGHFLIGEPIINVPDKNYKSSNVSYLTRWQFVQRMLQSFWKRWSQEYLSKLMNRYKWASQVPEPNVGDVVLIKEDDLPPSRWLLGRAIEKHPGDDNVTRVVTLRTKTSVIKRPTSKLCILPISDP</sequence>
<dbReference type="Pfam" id="PF17921">
    <property type="entry name" value="Integrase_H2C2"/>
    <property type="match status" value="1"/>
</dbReference>
<dbReference type="Gene3D" id="3.30.420.10">
    <property type="entry name" value="Ribonuclease H-like superfamily/Ribonuclease H"/>
    <property type="match status" value="1"/>
</dbReference>
<dbReference type="InterPro" id="IPR001584">
    <property type="entry name" value="Integrase_cat-core"/>
</dbReference>
<dbReference type="GO" id="GO:0042575">
    <property type="term" value="C:DNA polymerase complex"/>
    <property type="evidence" value="ECO:0007669"/>
    <property type="project" value="UniProtKB-ARBA"/>
</dbReference>
<dbReference type="PANTHER" id="PTHR47331:SF1">
    <property type="entry name" value="GAG-LIKE PROTEIN"/>
    <property type="match status" value="1"/>
</dbReference>
<gene>
    <name evidence="3" type="ORF">PARMNEM_LOCUS18093</name>
</gene>
<dbReference type="Gene3D" id="1.10.340.70">
    <property type="match status" value="1"/>
</dbReference>
<dbReference type="GO" id="GO:0015074">
    <property type="term" value="P:DNA integration"/>
    <property type="evidence" value="ECO:0007669"/>
    <property type="project" value="InterPro"/>
</dbReference>
<proteinExistence type="predicted"/>
<accession>A0AAV1LWE8</accession>
<dbReference type="InterPro" id="IPR005312">
    <property type="entry name" value="DUF1759"/>
</dbReference>
<evidence type="ECO:0000313" key="3">
    <source>
        <dbReference type="EMBL" id="CAK1599190.1"/>
    </source>
</evidence>
<evidence type="ECO:0000313" key="4">
    <source>
        <dbReference type="Proteomes" id="UP001314205"/>
    </source>
</evidence>
<dbReference type="Proteomes" id="UP001314205">
    <property type="component" value="Unassembled WGS sequence"/>
</dbReference>
<dbReference type="InterPro" id="IPR041588">
    <property type="entry name" value="Integrase_H2C2"/>
</dbReference>
<dbReference type="Pfam" id="PF05380">
    <property type="entry name" value="Peptidase_A17"/>
    <property type="match status" value="1"/>
</dbReference>
<dbReference type="PROSITE" id="PS50994">
    <property type="entry name" value="INTEGRASE"/>
    <property type="match status" value="1"/>
</dbReference>
<feature type="compositionally biased region" description="Polar residues" evidence="1">
    <location>
        <begin position="404"/>
        <end position="421"/>
    </location>
</feature>
<dbReference type="Pfam" id="PF18701">
    <property type="entry name" value="DUF5641"/>
    <property type="match status" value="1"/>
</dbReference>
<dbReference type="GO" id="GO:0003676">
    <property type="term" value="F:nucleic acid binding"/>
    <property type="evidence" value="ECO:0007669"/>
    <property type="project" value="InterPro"/>
</dbReference>
<name>A0AAV1LWE8_9NEOP</name>
<dbReference type="GO" id="GO:0071897">
    <property type="term" value="P:DNA biosynthetic process"/>
    <property type="evidence" value="ECO:0007669"/>
    <property type="project" value="UniProtKB-ARBA"/>
</dbReference>
<dbReference type="SUPFAM" id="SSF53098">
    <property type="entry name" value="Ribonuclease H-like"/>
    <property type="match status" value="1"/>
</dbReference>
<evidence type="ECO:0000259" key="2">
    <source>
        <dbReference type="PROSITE" id="PS50994"/>
    </source>
</evidence>